<feature type="chain" id="PRO_5038587325" evidence="1">
    <location>
        <begin position="28"/>
        <end position="393"/>
    </location>
</feature>
<sequence>MSHTVSRRNFLKGIGALGMLTVLSSCARTPQQAAPVGGGLPAISVWATYPTGTGTYNDLAALANMVSANGGTRVRLMTDNTGIGRLGPVINGTAQYGRVGDEYYYAFEGNDEYTSENWGPTPIRLVWTPPGNYGILTRRDSGIETVADIKGKRYPRLISSTSMNRKLEVALALGGLTTDDVEMVDIAYSEQAEAMKTGHLDVMYQNVVGGTIEELNSQYPIRWLDLSGGTPEQYKFWEELSPMSIPGEFQDGVGMKPGESCVNMRYSLPIIALEDRPRDEVKAILDLLRNNIDGHLNDTPDMENFTPDSVMLVPMTVPFHEGSIEFFKEIGRWTPGLQRRQDALLEREKAMQKQWPIFWKENRDKDNARELWVEWKRENLPALPEVTDVETTT</sequence>
<dbReference type="NCBIfam" id="TIGR02122">
    <property type="entry name" value="TRAP_TAXI"/>
    <property type="match status" value="1"/>
</dbReference>
<dbReference type="AlphaFoldDB" id="Q8FRN2"/>
<evidence type="ECO:0000313" key="2">
    <source>
        <dbReference type="EMBL" id="BAC17538.1"/>
    </source>
</evidence>
<dbReference type="OrthoDB" id="7808807at2"/>
<protein>
    <submittedName>
        <fullName evidence="2">Uncharacterized protein</fullName>
    </submittedName>
</protein>
<accession>Q8FRN2</accession>
<proteinExistence type="predicted"/>
<keyword evidence="1" id="KW-0732">Signal</keyword>
<dbReference type="PROSITE" id="PS51257">
    <property type="entry name" value="PROKAR_LIPOPROTEIN"/>
    <property type="match status" value="1"/>
</dbReference>
<dbReference type="Pfam" id="PF16868">
    <property type="entry name" value="NMT1_3"/>
    <property type="match status" value="1"/>
</dbReference>
<dbReference type="RefSeq" id="WP_011075120.1">
    <property type="nucleotide sequence ID" value="NC_004369.1"/>
</dbReference>
<evidence type="ECO:0000256" key="1">
    <source>
        <dbReference type="SAM" id="SignalP"/>
    </source>
</evidence>
<dbReference type="HOGENOM" id="CLU_733402_0_0_11"/>
<dbReference type="InterPro" id="IPR006311">
    <property type="entry name" value="TAT_signal"/>
</dbReference>
<dbReference type="KEGG" id="cef:CE0728"/>
<dbReference type="NCBIfam" id="TIGR01409">
    <property type="entry name" value="TAT_signal_seq"/>
    <property type="match status" value="1"/>
</dbReference>
<dbReference type="Gene3D" id="3.40.190.10">
    <property type="entry name" value="Periplasmic binding protein-like II"/>
    <property type="match status" value="2"/>
</dbReference>
<organism evidence="2 3">
    <name type="scientific">Corynebacterium efficiens (strain DSM 44549 / YS-314 / AJ 12310 / JCM 11189 / NBRC 100395)</name>
    <dbReference type="NCBI Taxonomy" id="196164"/>
    <lineage>
        <taxon>Bacteria</taxon>
        <taxon>Bacillati</taxon>
        <taxon>Actinomycetota</taxon>
        <taxon>Actinomycetes</taxon>
        <taxon>Mycobacteriales</taxon>
        <taxon>Corynebacteriaceae</taxon>
        <taxon>Corynebacterium</taxon>
    </lineage>
</organism>
<dbReference type="EMBL" id="BA000035">
    <property type="protein sequence ID" value="BAC17538.1"/>
    <property type="molecule type" value="Genomic_DNA"/>
</dbReference>
<evidence type="ECO:0000313" key="3">
    <source>
        <dbReference type="Proteomes" id="UP000001409"/>
    </source>
</evidence>
<dbReference type="InterPro" id="IPR019546">
    <property type="entry name" value="TAT_signal_bac_arc"/>
</dbReference>
<dbReference type="Proteomes" id="UP000001409">
    <property type="component" value="Chromosome"/>
</dbReference>
<dbReference type="eggNOG" id="COG2358">
    <property type="taxonomic scope" value="Bacteria"/>
</dbReference>
<reference evidence="2 3" key="1">
    <citation type="journal article" date="2003" name="Genome Res.">
        <title>Comparative complete genome sequence analysis of the amino acid replacements responsible for the thermostability of Corynebacterium efficiens.</title>
        <authorList>
            <person name="Nishio Y."/>
            <person name="Nakamura Y."/>
            <person name="Kawarabayasi Y."/>
            <person name="Usuda Y."/>
            <person name="Kimura E."/>
            <person name="Sugimoto S."/>
            <person name="Matsui K."/>
            <person name="Yamagishi A."/>
            <person name="Kikuchi H."/>
            <person name="Ikeo K."/>
            <person name="Gojobori T."/>
        </authorList>
    </citation>
    <scope>NUCLEOTIDE SEQUENCE [LARGE SCALE GENOMIC DNA]</scope>
    <source>
        <strain evidence="3">DSM 44549 / YS-314 / AJ 12310 / JCM 11189 / NBRC 100395</strain>
    </source>
</reference>
<dbReference type="STRING" id="196164.gene:10741130"/>
<dbReference type="PROSITE" id="PS51318">
    <property type="entry name" value="TAT"/>
    <property type="match status" value="1"/>
</dbReference>
<dbReference type="InterPro" id="IPR011852">
    <property type="entry name" value="TRAP_TAXI"/>
</dbReference>
<feature type="signal peptide" evidence="1">
    <location>
        <begin position="1"/>
        <end position="27"/>
    </location>
</feature>
<keyword evidence="3" id="KW-1185">Reference proteome</keyword>
<dbReference type="SUPFAM" id="SSF53850">
    <property type="entry name" value="Periplasmic binding protein-like II"/>
    <property type="match status" value="1"/>
</dbReference>
<name>Q8FRN2_COREF</name>